<dbReference type="Proteomes" id="UP001521785">
    <property type="component" value="Unassembled WGS sequence"/>
</dbReference>
<dbReference type="EMBL" id="JAKJXO020000030">
    <property type="protein sequence ID" value="KAL1591325.1"/>
    <property type="molecule type" value="Genomic_DNA"/>
</dbReference>
<evidence type="ECO:0000313" key="3">
    <source>
        <dbReference type="Proteomes" id="UP001521785"/>
    </source>
</evidence>
<protein>
    <submittedName>
        <fullName evidence="2">Uncharacterized protein</fullName>
    </submittedName>
</protein>
<keyword evidence="3" id="KW-1185">Reference proteome</keyword>
<organism evidence="2 3">
    <name type="scientific">Paraconiothyrium brasiliense</name>
    <dbReference type="NCBI Taxonomy" id="300254"/>
    <lineage>
        <taxon>Eukaryota</taxon>
        <taxon>Fungi</taxon>
        <taxon>Dikarya</taxon>
        <taxon>Ascomycota</taxon>
        <taxon>Pezizomycotina</taxon>
        <taxon>Dothideomycetes</taxon>
        <taxon>Pleosporomycetidae</taxon>
        <taxon>Pleosporales</taxon>
        <taxon>Massarineae</taxon>
        <taxon>Didymosphaeriaceae</taxon>
        <taxon>Paraconiothyrium</taxon>
    </lineage>
</organism>
<reference evidence="2 3" key="1">
    <citation type="submission" date="2024-02" db="EMBL/GenBank/DDBJ databases">
        <title>De novo assembly and annotation of 12 fungi associated with fruit tree decline syndrome in Ontario, Canada.</title>
        <authorList>
            <person name="Sulman M."/>
            <person name="Ellouze W."/>
            <person name="Ilyukhin E."/>
        </authorList>
    </citation>
    <scope>NUCLEOTIDE SEQUENCE [LARGE SCALE GENOMIC DNA]</scope>
    <source>
        <strain evidence="2 3">M42-189</strain>
    </source>
</reference>
<comment type="caution">
    <text evidence="2">The sequence shown here is derived from an EMBL/GenBank/DDBJ whole genome shotgun (WGS) entry which is preliminary data.</text>
</comment>
<feature type="non-terminal residue" evidence="2">
    <location>
        <position position="1"/>
    </location>
</feature>
<sequence>HLAAQSKRILYLGKPMNSYLAVHWREGVDHRMEFVHEFSLRNEASLKELRTLLHNILDHAVDDRLKYIKAALPKLAESQASKRVPMFVATDDNTTPSESSGTMSRSAFESILTFEAPLTPSSGPSEPDKSRKRRKHT</sequence>
<name>A0ABR3QGN2_9PLEO</name>
<feature type="region of interest" description="Disordered" evidence="1">
    <location>
        <begin position="114"/>
        <end position="137"/>
    </location>
</feature>
<evidence type="ECO:0000313" key="2">
    <source>
        <dbReference type="EMBL" id="KAL1591325.1"/>
    </source>
</evidence>
<proteinExistence type="predicted"/>
<evidence type="ECO:0000256" key="1">
    <source>
        <dbReference type="SAM" id="MobiDB-lite"/>
    </source>
</evidence>
<gene>
    <name evidence="2" type="ORF">SLS60_012108</name>
</gene>
<accession>A0ABR3QGN2</accession>